<feature type="chain" id="PRO_5044837560" description="Lysosomal Pro-X carboxypeptidase" evidence="6">
    <location>
        <begin position="21"/>
        <end position="502"/>
    </location>
</feature>
<dbReference type="EMBL" id="JBJKFK010000051">
    <property type="protein sequence ID" value="KAL3320448.1"/>
    <property type="molecule type" value="Genomic_DNA"/>
</dbReference>
<organism evidence="7 8">
    <name type="scientific">Cichlidogyrus casuarinus</name>
    <dbReference type="NCBI Taxonomy" id="1844966"/>
    <lineage>
        <taxon>Eukaryota</taxon>
        <taxon>Metazoa</taxon>
        <taxon>Spiralia</taxon>
        <taxon>Lophotrochozoa</taxon>
        <taxon>Platyhelminthes</taxon>
        <taxon>Monogenea</taxon>
        <taxon>Monopisthocotylea</taxon>
        <taxon>Dactylogyridea</taxon>
        <taxon>Ancyrocephalidae</taxon>
        <taxon>Cichlidogyrus</taxon>
    </lineage>
</organism>
<protein>
    <recommendedName>
        <fullName evidence="9">Lysosomal Pro-X carboxypeptidase</fullName>
    </recommendedName>
</protein>
<dbReference type="Proteomes" id="UP001626550">
    <property type="component" value="Unassembled WGS sequence"/>
</dbReference>
<evidence type="ECO:0000256" key="1">
    <source>
        <dbReference type="ARBA" id="ARBA00011079"/>
    </source>
</evidence>
<dbReference type="GO" id="GO:0006508">
    <property type="term" value="P:proteolysis"/>
    <property type="evidence" value="ECO:0007669"/>
    <property type="project" value="UniProtKB-KW"/>
</dbReference>
<name>A0ABD2QLP4_9PLAT</name>
<dbReference type="Pfam" id="PF05577">
    <property type="entry name" value="Peptidase_S28"/>
    <property type="match status" value="1"/>
</dbReference>
<accession>A0ABD2QLP4</accession>
<evidence type="ECO:0000256" key="3">
    <source>
        <dbReference type="ARBA" id="ARBA00022729"/>
    </source>
</evidence>
<evidence type="ECO:0000256" key="5">
    <source>
        <dbReference type="ARBA" id="ARBA00023180"/>
    </source>
</evidence>
<keyword evidence="2" id="KW-0645">Protease</keyword>
<feature type="signal peptide" evidence="6">
    <location>
        <begin position="1"/>
        <end position="20"/>
    </location>
</feature>
<dbReference type="InterPro" id="IPR029058">
    <property type="entry name" value="AB_hydrolase_fold"/>
</dbReference>
<dbReference type="Gene3D" id="3.40.50.1820">
    <property type="entry name" value="alpha/beta hydrolase"/>
    <property type="match status" value="1"/>
</dbReference>
<dbReference type="InterPro" id="IPR008758">
    <property type="entry name" value="Peptidase_S28"/>
</dbReference>
<evidence type="ECO:0000313" key="8">
    <source>
        <dbReference type="Proteomes" id="UP001626550"/>
    </source>
</evidence>
<proteinExistence type="inferred from homology"/>
<keyword evidence="5" id="KW-0325">Glycoprotein</keyword>
<keyword evidence="4" id="KW-0378">Hydrolase</keyword>
<dbReference type="SUPFAM" id="SSF53474">
    <property type="entry name" value="alpha/beta-Hydrolases"/>
    <property type="match status" value="1"/>
</dbReference>
<evidence type="ECO:0008006" key="9">
    <source>
        <dbReference type="Google" id="ProtNLM"/>
    </source>
</evidence>
<dbReference type="AlphaFoldDB" id="A0ABD2QLP4"/>
<sequence length="502" mass="56478">MQLAVAVLFLICFAFECREAISISTVGQKLNSRFKALSANNYSYHTEYFETFIDHFNFANDDKFKVKYLINEDHYAPGGAILFYTGNEGAIEGFADNTGIMWHMAPKLQATLIFMEHRYYGDSLPFGNQSYTKRDKFAFFTAEQALADYASFLQKLKATNPKYSHAPVIAIGGSYGGMLAAWFRAKYPNLISGALAASAPVLGFPNMTDCSGFMKTLTNAFASTGSLTCVKAIRRSWDVLAKTSMDKLTSNFKLCSALPSATILSDYLNEFYGEIGMVNYPYAANFLDDYPAWPVRQFCAPFDDKTEAELNNPQLLIHLLSEGLMNNKNYSGKLTCLNLNTGPVSLGIDGWNLQTCMEMQLPICSNGITDMFQPQDYDPVDVSNTCARAFQGLRPRLDWADTVFWGKNIPSDFSKVIYSNGMLDPWSPMGVLDPHAAPGCVVLQMRLGAHHLDLREPNPKDPQEVTEVRTKEWNLINSWIQEHYLILYHKYKSTQKYDDIHL</sequence>
<comment type="caution">
    <text evidence="7">The sequence shown here is derived from an EMBL/GenBank/DDBJ whole genome shotgun (WGS) entry which is preliminary data.</text>
</comment>
<comment type="similarity">
    <text evidence="1">Belongs to the peptidase S28 family.</text>
</comment>
<dbReference type="InterPro" id="IPR042269">
    <property type="entry name" value="Ser_carbopepase_S28_SKS"/>
</dbReference>
<evidence type="ECO:0000256" key="4">
    <source>
        <dbReference type="ARBA" id="ARBA00022801"/>
    </source>
</evidence>
<evidence type="ECO:0000313" key="7">
    <source>
        <dbReference type="EMBL" id="KAL3320448.1"/>
    </source>
</evidence>
<evidence type="ECO:0000256" key="6">
    <source>
        <dbReference type="SAM" id="SignalP"/>
    </source>
</evidence>
<dbReference type="GO" id="GO:0008233">
    <property type="term" value="F:peptidase activity"/>
    <property type="evidence" value="ECO:0007669"/>
    <property type="project" value="UniProtKB-KW"/>
</dbReference>
<evidence type="ECO:0000256" key="2">
    <source>
        <dbReference type="ARBA" id="ARBA00022670"/>
    </source>
</evidence>
<keyword evidence="3 6" id="KW-0732">Signal</keyword>
<dbReference type="PANTHER" id="PTHR11010:SF38">
    <property type="entry name" value="LYSOSOMAL PRO-X CARBOXYPEPTIDASE"/>
    <property type="match status" value="1"/>
</dbReference>
<reference evidence="7 8" key="1">
    <citation type="submission" date="2024-11" db="EMBL/GenBank/DDBJ databases">
        <title>Adaptive evolution of stress response genes in parasites aligns with host niche diversity.</title>
        <authorList>
            <person name="Hahn C."/>
            <person name="Resl P."/>
        </authorList>
    </citation>
    <scope>NUCLEOTIDE SEQUENCE [LARGE SCALE GENOMIC DNA]</scope>
    <source>
        <strain evidence="7">EGGRZ-B1_66</strain>
        <tissue evidence="7">Body</tissue>
    </source>
</reference>
<dbReference type="Gene3D" id="1.20.120.980">
    <property type="entry name" value="Serine carboxypeptidase S28, SKS domain"/>
    <property type="match status" value="1"/>
</dbReference>
<dbReference type="PANTHER" id="PTHR11010">
    <property type="entry name" value="PROTEASE S28 PRO-X CARBOXYPEPTIDASE-RELATED"/>
    <property type="match status" value="1"/>
</dbReference>
<gene>
    <name evidence="7" type="ORF">Ciccas_000861</name>
</gene>
<keyword evidence="8" id="KW-1185">Reference proteome</keyword>